<dbReference type="SUPFAM" id="SSF69318">
    <property type="entry name" value="Integrin alpha N-terminal domain"/>
    <property type="match status" value="1"/>
</dbReference>
<dbReference type="InterPro" id="IPR013783">
    <property type="entry name" value="Ig-like_fold"/>
</dbReference>
<keyword evidence="1" id="KW-0732">Signal</keyword>
<dbReference type="InterPro" id="IPR012332">
    <property type="entry name" value="Autotransporter_pectin_lyase_C"/>
</dbReference>
<evidence type="ECO:0000259" key="3">
    <source>
        <dbReference type="Pfam" id="PF18962"/>
    </source>
</evidence>
<dbReference type="Pfam" id="PF21348">
    <property type="entry name" value="RGL11_C"/>
    <property type="match status" value="1"/>
</dbReference>
<evidence type="ECO:0000259" key="4">
    <source>
        <dbReference type="Pfam" id="PF21348"/>
    </source>
</evidence>
<dbReference type="NCBIfam" id="TIGR04183">
    <property type="entry name" value="Por_Secre_tail"/>
    <property type="match status" value="1"/>
</dbReference>
<evidence type="ECO:0000256" key="1">
    <source>
        <dbReference type="ARBA" id="ARBA00022729"/>
    </source>
</evidence>
<dbReference type="Pfam" id="PF18370">
    <property type="entry name" value="RGI_lyase"/>
    <property type="match status" value="1"/>
</dbReference>
<dbReference type="SUPFAM" id="SSF51126">
    <property type="entry name" value="Pectin lyase-like"/>
    <property type="match status" value="1"/>
</dbReference>
<dbReference type="EMBL" id="JAGUCO010000017">
    <property type="protein sequence ID" value="MBS2099980.1"/>
    <property type="molecule type" value="Genomic_DNA"/>
</dbReference>
<dbReference type="Proteomes" id="UP000708576">
    <property type="component" value="Unassembled WGS sequence"/>
</dbReference>
<dbReference type="InterPro" id="IPR026444">
    <property type="entry name" value="Secre_tail"/>
</dbReference>
<dbReference type="Gene3D" id="2.60.40.10">
    <property type="entry name" value="Immunoglobulins"/>
    <property type="match status" value="1"/>
</dbReference>
<dbReference type="Pfam" id="PF12951">
    <property type="entry name" value="PATR"/>
    <property type="match status" value="4"/>
</dbReference>
<dbReference type="InterPro" id="IPR034641">
    <property type="entry name" value="RGL11"/>
</dbReference>
<evidence type="ECO:0000313" key="5">
    <source>
        <dbReference type="EMBL" id="MBS2099980.1"/>
    </source>
</evidence>
<comment type="caution">
    <text evidence="5">The sequence shown here is derived from an EMBL/GenBank/DDBJ whole genome shotgun (WGS) entry which is preliminary data.</text>
</comment>
<proteinExistence type="predicted"/>
<dbReference type="InterPro" id="IPR041624">
    <property type="entry name" value="RGI_lyase"/>
</dbReference>
<dbReference type="InterPro" id="IPR028994">
    <property type="entry name" value="Integrin_alpha_N"/>
</dbReference>
<dbReference type="InterPro" id="IPR049366">
    <property type="entry name" value="RGL11_C"/>
</dbReference>
<feature type="domain" description="Rhamnogalacturonan lyase family 11 C-terminal" evidence="4">
    <location>
        <begin position="123"/>
        <end position="598"/>
    </location>
</feature>
<dbReference type="Pfam" id="PF18962">
    <property type="entry name" value="Por_Secre_tail"/>
    <property type="match status" value="1"/>
</dbReference>
<dbReference type="InterPro" id="IPR013425">
    <property type="entry name" value="Autotrns_rpt"/>
</dbReference>
<dbReference type="PANTHER" id="PTHR43118">
    <property type="entry name" value="RHAMNOGALACTURONAN LYASE (EUROFUNG)"/>
    <property type="match status" value="1"/>
</dbReference>
<gene>
    <name evidence="5" type="ORF">KEM10_16955</name>
</gene>
<name>A0ABS5JYV8_9BACT</name>
<organism evidence="5 6">
    <name type="scientific">Carboxylicivirga linearis</name>
    <dbReference type="NCBI Taxonomy" id="1628157"/>
    <lineage>
        <taxon>Bacteria</taxon>
        <taxon>Pseudomonadati</taxon>
        <taxon>Bacteroidota</taxon>
        <taxon>Bacteroidia</taxon>
        <taxon>Marinilabiliales</taxon>
        <taxon>Marinilabiliaceae</taxon>
        <taxon>Carboxylicivirga</taxon>
    </lineage>
</organism>
<evidence type="ECO:0000313" key="6">
    <source>
        <dbReference type="Proteomes" id="UP000708576"/>
    </source>
</evidence>
<dbReference type="RefSeq" id="WP_212217222.1">
    <property type="nucleotide sequence ID" value="NZ_JAGUCO010000017.1"/>
</dbReference>
<protein>
    <submittedName>
        <fullName evidence="5">Autotransporter-associated beta strand repeat-containing protein</fullName>
    </submittedName>
</protein>
<dbReference type="InterPro" id="IPR011050">
    <property type="entry name" value="Pectin_lyase_fold/virulence"/>
</dbReference>
<feature type="domain" description="Rhamnogalacturonan I lyase beta-sheet" evidence="2">
    <location>
        <begin position="26"/>
        <end position="111"/>
    </location>
</feature>
<reference evidence="5 6" key="1">
    <citation type="journal article" date="2015" name="Int. J. Syst. Evol. Microbiol.">
        <title>Carboxylicivirga linearis sp. nov., isolated from a sea cucumber culture pond.</title>
        <authorList>
            <person name="Wang F.Q."/>
            <person name="Zhou Y.X."/>
            <person name="Lin X.Z."/>
            <person name="Chen G.J."/>
            <person name="Du Z.J."/>
        </authorList>
    </citation>
    <scope>NUCLEOTIDE SEQUENCE [LARGE SCALE GENOMIC DNA]</scope>
    <source>
        <strain evidence="5 6">FB218</strain>
    </source>
</reference>
<sequence length="1536" mass="165044">MKRHFYQIWTILLVLFVFSSQGFSQRKMEKLNHGLLAVKTSGGVLVSWRVLGWEQKDVSYNLYRNGAKINSTPIDGATNYLDASGATSSNYELKLVIKGEEQTESETCEVWAQTYLDVPVREIDGGFDTYELNDASVGDLTGDGQYEIIVKRLAKGDASISNYHYLEAYKLDGTLLWAVNMGPNIYNNVEFNFLVYDFDGDGKAEVALRTSDGFVDGVGNDIGDADGDGVINYRYSISSVGYRTAGPDYLSVLNGETGEEMARTNYIPRGNITDWGRDDGGHRSTKCMFTVAYLDGVNPDIVISRGIYERIVLEAFSFENNALTKKWNFDSNNNPDYAQQGYHNLTQGDVDGDGCDEIMYGSMCINNDGTGLYSTGLGHGDAQHLADINPNRKGLEFFGCLENYAGGNYRDAGTGEILFYKNIGRDMGRCGAADITPDYPGMEMWGPSGFPFLSSTGKEITDLAAPGSMNFFIWWDGDVTREMLDHAWYDDHGVGTITKYNNGANNQLLYAEGTLSDNWTKGNPALSADILGDWREEAIWRTSDNSALRIYSTPYTTTEKIYTLMHDPQYRAAIAWQPNSYNQPPHPSFFIGHDMDSIPPSPILIPGQLVFTSGVWDLSSASWKKDGSEILFSNGDSLLFDISSSQSLVELAGELVPEDIRVISPNDFTFTGEGFISGETDLTKAGQGNLTIETANTFTGITRVWDGQLTLSGELNGPVYAKRFATVAGSGLFKKGIDVETYGELIVSNAKEDADSIFINQHLSLGDKTTVYMDLSDDIEAVDKLNDIIVVDGDINVNGNVTININRLDGKLTAGTYILAKFTGAFNGSIEDIKIEGLPGLPFELIIESGEIKLEVADTRLPGTVVWKGSVNKTWDLFNTLNWDNQGVQDYFLGEDSVVFDNTAIQRSIEIKGEYAVSDFLCESDNTMILSGSGKIAGDANFTKRGDGMFAILNSNSYTGATIIEGGILRVSSLANGGYNSPIGSSSADASNLVINGGELQYAAFSEVTTDRSITLGENDGTINVNGGSIIVKGSLTGSGRLIKKGSGTLCLETVNNHAGTVIEAGTIQLLEDVANINGLGDTLTLKGGTLAMLDNSYSYTDGCRWHIVVPEGERGTLRLDSRSSLTGKLFGKGTLNLYSPWIRNDLNGDWSNFEGTINVTTDGDGGDFRINNNYGFGKASVHVSSDLYVYNIAGGTMAFGALSGEAGATMSGATYNVGYNNNDAIFRGLFTGSSTINKYGEGSWTLTNANDYSGSTNVYGGTLVVANNGGSATGTSSLMIRNGATLDGSGSVSGTVSVLSGGVRKGSNTLSGSLRVYGNGTLSGEGNLNGNITFYDGSIVAPGNDGVGTLTCQRSVTFHAGSVLYFELDKNGSDNDQFVSGNTLTLAGTLNISELNGAALEAGDSFKLFDASTIEGSFAGISPASPGEGLEWDLSKLNSEGIISVTGTTAIDDLSVSAVKLYPNPTSGILNIEQTDNTIIDRVEIVDLKGEVVYKMKDVGASRIHIDASELSAGLHFVCIYTSKGMSKQKILITE</sequence>
<accession>A0ABS5JYV8</accession>
<evidence type="ECO:0000259" key="2">
    <source>
        <dbReference type="Pfam" id="PF18370"/>
    </source>
</evidence>
<feature type="domain" description="Secretion system C-terminal sorting" evidence="3">
    <location>
        <begin position="1462"/>
        <end position="1534"/>
    </location>
</feature>
<keyword evidence="6" id="KW-1185">Reference proteome</keyword>
<dbReference type="NCBIfam" id="TIGR02601">
    <property type="entry name" value="autotrns_rpt"/>
    <property type="match status" value="3"/>
</dbReference>
<dbReference type="CDD" id="cd10318">
    <property type="entry name" value="RGL11"/>
    <property type="match status" value="1"/>
</dbReference>
<dbReference type="Gene3D" id="2.160.20.20">
    <property type="match status" value="1"/>
</dbReference>
<dbReference type="PANTHER" id="PTHR43118:SF1">
    <property type="entry name" value="RHAMNOGALACTURONAN LYASE (EUROFUNG)"/>
    <property type="match status" value="1"/>
</dbReference>